<evidence type="ECO:0000313" key="2">
    <source>
        <dbReference type="Proteomes" id="UP000324222"/>
    </source>
</evidence>
<keyword evidence="2" id="KW-1185">Reference proteome</keyword>
<sequence length="140" mass="15170">MAEEPEVSSLLEVLAHVTGCVAVSVGGSCHHLGGTLDRVEGTISMPTSATTGPSKPHIAVFSTASMTLHWPTMLPIESKWGKHCSTSPFMRQSLNPITTFLFSMYSMRGLSQSGYWKQHSAAKAWHLDTYTSTLSLGICR</sequence>
<protein>
    <submittedName>
        <fullName evidence="1">Uncharacterized protein</fullName>
    </submittedName>
</protein>
<name>A0A5B7GRY6_PORTR</name>
<organism evidence="1 2">
    <name type="scientific">Portunus trituberculatus</name>
    <name type="common">Swimming crab</name>
    <name type="synonym">Neptunus trituberculatus</name>
    <dbReference type="NCBI Taxonomy" id="210409"/>
    <lineage>
        <taxon>Eukaryota</taxon>
        <taxon>Metazoa</taxon>
        <taxon>Ecdysozoa</taxon>
        <taxon>Arthropoda</taxon>
        <taxon>Crustacea</taxon>
        <taxon>Multicrustacea</taxon>
        <taxon>Malacostraca</taxon>
        <taxon>Eumalacostraca</taxon>
        <taxon>Eucarida</taxon>
        <taxon>Decapoda</taxon>
        <taxon>Pleocyemata</taxon>
        <taxon>Brachyura</taxon>
        <taxon>Eubrachyura</taxon>
        <taxon>Portunoidea</taxon>
        <taxon>Portunidae</taxon>
        <taxon>Portuninae</taxon>
        <taxon>Portunus</taxon>
    </lineage>
</organism>
<accession>A0A5B7GRY6</accession>
<gene>
    <name evidence="1" type="ORF">E2C01_053989</name>
</gene>
<proteinExistence type="predicted"/>
<evidence type="ECO:0000313" key="1">
    <source>
        <dbReference type="EMBL" id="MPC59957.1"/>
    </source>
</evidence>
<comment type="caution">
    <text evidence="1">The sequence shown here is derived from an EMBL/GenBank/DDBJ whole genome shotgun (WGS) entry which is preliminary data.</text>
</comment>
<dbReference type="Proteomes" id="UP000324222">
    <property type="component" value="Unassembled WGS sequence"/>
</dbReference>
<reference evidence="1 2" key="1">
    <citation type="submission" date="2019-05" db="EMBL/GenBank/DDBJ databases">
        <title>Another draft genome of Portunus trituberculatus and its Hox gene families provides insights of decapod evolution.</title>
        <authorList>
            <person name="Jeong J.-H."/>
            <person name="Song I."/>
            <person name="Kim S."/>
            <person name="Choi T."/>
            <person name="Kim D."/>
            <person name="Ryu S."/>
            <person name="Kim W."/>
        </authorList>
    </citation>
    <scope>NUCLEOTIDE SEQUENCE [LARGE SCALE GENOMIC DNA]</scope>
    <source>
        <tissue evidence="1">Muscle</tissue>
    </source>
</reference>
<dbReference type="AlphaFoldDB" id="A0A5B7GRY6"/>
<dbReference type="EMBL" id="VSRR010017024">
    <property type="protein sequence ID" value="MPC59957.1"/>
    <property type="molecule type" value="Genomic_DNA"/>
</dbReference>